<dbReference type="EMBL" id="JAUSQU010000001">
    <property type="protein sequence ID" value="MDP9846300.1"/>
    <property type="molecule type" value="Genomic_DNA"/>
</dbReference>
<dbReference type="Proteomes" id="UP001225356">
    <property type="component" value="Unassembled WGS sequence"/>
</dbReference>
<evidence type="ECO:0000313" key="2">
    <source>
        <dbReference type="Proteomes" id="UP001225356"/>
    </source>
</evidence>
<evidence type="ECO:0000313" key="1">
    <source>
        <dbReference type="EMBL" id="MDP9846300.1"/>
    </source>
</evidence>
<accession>A0ABT9QHR2</accession>
<dbReference type="RefSeq" id="WP_307562672.1">
    <property type="nucleotide sequence ID" value="NZ_JAUSQU010000001.1"/>
</dbReference>
<name>A0ABT9QHR2_9ACTN</name>
<comment type="caution">
    <text evidence="1">The sequence shown here is derived from an EMBL/GenBank/DDBJ whole genome shotgun (WGS) entry which is preliminary data.</text>
</comment>
<protein>
    <submittedName>
        <fullName evidence="1">Arc/MetJ-type ribon-helix-helix transcriptional regulator</fullName>
    </submittedName>
</protein>
<sequence>MRKRPVTVTVDAELLDYAEQQVQGGDARSLSAYVNEAIAARVRLERRARAAWGGLVAKAQEDGDAVARAQRMAAKIRAQLG</sequence>
<gene>
    <name evidence="1" type="ORF">J2853_005511</name>
</gene>
<organism evidence="1 2">
    <name type="scientific">Streptosporangium lutulentum</name>
    <dbReference type="NCBI Taxonomy" id="1461250"/>
    <lineage>
        <taxon>Bacteria</taxon>
        <taxon>Bacillati</taxon>
        <taxon>Actinomycetota</taxon>
        <taxon>Actinomycetes</taxon>
        <taxon>Streptosporangiales</taxon>
        <taxon>Streptosporangiaceae</taxon>
        <taxon>Streptosporangium</taxon>
    </lineage>
</organism>
<proteinExistence type="predicted"/>
<keyword evidence="2" id="KW-1185">Reference proteome</keyword>
<reference evidence="1 2" key="1">
    <citation type="submission" date="2023-07" db="EMBL/GenBank/DDBJ databases">
        <title>Sequencing the genomes of 1000 actinobacteria strains.</title>
        <authorList>
            <person name="Klenk H.-P."/>
        </authorList>
    </citation>
    <scope>NUCLEOTIDE SEQUENCE [LARGE SCALE GENOMIC DNA]</scope>
    <source>
        <strain evidence="1 2">DSM 46740</strain>
    </source>
</reference>